<comment type="caution">
    <text evidence="3">The sequence shown here is derived from an EMBL/GenBank/DDBJ whole genome shotgun (WGS) entry which is preliminary data.</text>
</comment>
<keyword evidence="2" id="KW-0812">Transmembrane</keyword>
<organism evidence="3 4">
    <name type="scientific">Candidatus Jorgensenbacteria bacterium RIFCSPLOWO2_12_FULL_42_11</name>
    <dbReference type="NCBI Taxonomy" id="1798473"/>
    <lineage>
        <taxon>Bacteria</taxon>
        <taxon>Candidatus Joergenseniibacteriota</taxon>
    </lineage>
</organism>
<evidence type="ECO:0000256" key="1">
    <source>
        <dbReference type="SAM" id="Coils"/>
    </source>
</evidence>
<dbReference type="Proteomes" id="UP000176633">
    <property type="component" value="Unassembled WGS sequence"/>
</dbReference>
<dbReference type="EMBL" id="MFKM01000038">
    <property type="protein sequence ID" value="OGG42798.1"/>
    <property type="molecule type" value="Genomic_DNA"/>
</dbReference>
<keyword evidence="1" id="KW-0175">Coiled coil</keyword>
<proteinExistence type="predicted"/>
<evidence type="ECO:0008006" key="5">
    <source>
        <dbReference type="Google" id="ProtNLM"/>
    </source>
</evidence>
<keyword evidence="2" id="KW-1133">Transmembrane helix</keyword>
<reference evidence="3 4" key="1">
    <citation type="journal article" date="2016" name="Nat. Commun.">
        <title>Thousands of microbial genomes shed light on interconnected biogeochemical processes in an aquifer system.</title>
        <authorList>
            <person name="Anantharaman K."/>
            <person name="Brown C.T."/>
            <person name="Hug L.A."/>
            <person name="Sharon I."/>
            <person name="Castelle C.J."/>
            <person name="Probst A.J."/>
            <person name="Thomas B.C."/>
            <person name="Singh A."/>
            <person name="Wilkins M.J."/>
            <person name="Karaoz U."/>
            <person name="Brodie E.L."/>
            <person name="Williams K.H."/>
            <person name="Hubbard S.S."/>
            <person name="Banfield J.F."/>
        </authorList>
    </citation>
    <scope>NUCLEOTIDE SEQUENCE [LARGE SCALE GENOMIC DNA]</scope>
</reference>
<protein>
    <recommendedName>
        <fullName evidence="5">GAF domain-containing protein</fullName>
    </recommendedName>
</protein>
<evidence type="ECO:0000313" key="4">
    <source>
        <dbReference type="Proteomes" id="UP000176633"/>
    </source>
</evidence>
<feature type="coiled-coil region" evidence="1">
    <location>
        <begin position="65"/>
        <end position="92"/>
    </location>
</feature>
<sequence>MAWLRKIWENRIEIVLFLSIVGAIFSIIGFFLAIIEKAPIWIIACGYWIFAFSLVGLNIYEMRQRRQAEVELKNIQNQLIESQQQVKELTEKISRFSPVMNNFHNIFHLLRNGTFSILTHRPEEKLYFREKTGRMTQNILTELVVIFQILYKETFSTCIKLFQYEDGKEVLKTFSRDSHSERSRNDEDGIKTYSVGKNTDFHLIIIGGRKWFYSPDLTKEGCHYENERTDWQKYYACTTVVPIQLAREKENDAKDNQRKVIGFLCIDSPRPNAYPEDESNNILACIADSLFVPLNYYRELSIKGDQNGR</sequence>
<evidence type="ECO:0000256" key="2">
    <source>
        <dbReference type="SAM" id="Phobius"/>
    </source>
</evidence>
<feature type="transmembrane region" description="Helical" evidence="2">
    <location>
        <begin position="12"/>
        <end position="34"/>
    </location>
</feature>
<accession>A0A1F6C152</accession>
<keyword evidence="2" id="KW-0472">Membrane</keyword>
<feature type="transmembrane region" description="Helical" evidence="2">
    <location>
        <begin position="40"/>
        <end position="60"/>
    </location>
</feature>
<evidence type="ECO:0000313" key="3">
    <source>
        <dbReference type="EMBL" id="OGG42798.1"/>
    </source>
</evidence>
<name>A0A1F6C152_9BACT</name>
<gene>
    <name evidence="3" type="ORF">A3G50_02540</name>
</gene>
<dbReference type="AlphaFoldDB" id="A0A1F6C152"/>